<proteinExistence type="predicted"/>
<feature type="region of interest" description="Disordered" evidence="6">
    <location>
        <begin position="723"/>
        <end position="744"/>
    </location>
</feature>
<dbReference type="Pfam" id="PF12894">
    <property type="entry name" value="ANAPC4_WD40"/>
    <property type="match status" value="1"/>
</dbReference>
<sequence length="744" mass="82879">MDLIAAALEDESWGVWRLGGGRVFGGPGFTREKESRSVNTPRIAITTMTWKSLGMLLAIACTDNALRLVSTYTGKIVHVLSTRPTMPEGQLSCLGWNMNLTDPQGTSQRLESGKVAESLEDILTPGAATSQPGVLAMKADLPRDLALIDVESSFPKLSSLPATGVEDDVFSSRASLDALFHDSNTSPADSVDVLVSGFDTGSVDLKIFESFDIGGIDLTTSFDKAKCKILRHTSQSLSPVHAFVVQTSTGLFLLPMSLRFISASPRYLSIVAAKSTQLQNLLRYIQQTQNQINIEWRTANDLPSKFLRNINESLSEKMDCNFLTAAYHLVVTGDCYAPLKEFLVDELGERGHKRWEKAVASGYETIRRLVHECLLPAIERCQIVTSRLKGLSGFRKAGGILGLDHDMLEGIDDTLDCLNLLAHKLLLVVGKDLRQFTAFAKWLRLEIDIQAADSDASTTDDILDRQDTVEHRLTLDYISGPMANSEVLKYIRPMKEKDQEQSTWEPEGPDSGFYRTFKNKLREDKGQGDHPKLDDLSSYLKKQCDALFAQVADSLRKSIMFSTPIPLVEQISGFIFDIKLLPVRQGRPVTHHSRAVVVAQKGKDIVIQEFPVSPVGSELEGISQAKDVQLDGDFSILDIKFVDTETFMVLRGNNIEARIEAWNYKSMDNLECELRHVFDLLQTKSRPIQLEVNGRKGRRAVCVLFDDRRSYSIFDLDNLVESEDGDDEEDMANENTVGDMMQHN</sequence>
<dbReference type="Pfam" id="PF12896">
    <property type="entry name" value="ANAPC4"/>
    <property type="match status" value="1"/>
</dbReference>
<evidence type="ECO:0000256" key="1">
    <source>
        <dbReference type="ARBA" id="ARBA00016067"/>
    </source>
</evidence>
<comment type="caution">
    <text evidence="9">The sequence shown here is derived from an EMBL/GenBank/DDBJ whole genome shotgun (WGS) entry which is preliminary data.</text>
</comment>
<dbReference type="GO" id="GO:0051301">
    <property type="term" value="P:cell division"/>
    <property type="evidence" value="ECO:0007669"/>
    <property type="project" value="UniProtKB-KW"/>
</dbReference>
<evidence type="ECO:0000256" key="4">
    <source>
        <dbReference type="ARBA" id="ARBA00022786"/>
    </source>
</evidence>
<dbReference type="GO" id="GO:0070979">
    <property type="term" value="P:protein K11-linked ubiquitination"/>
    <property type="evidence" value="ECO:0007669"/>
    <property type="project" value="TreeGrafter"/>
</dbReference>
<name>A0A0G2G567_PHACM</name>
<dbReference type="GO" id="GO:0034399">
    <property type="term" value="C:nuclear periphery"/>
    <property type="evidence" value="ECO:0007669"/>
    <property type="project" value="TreeGrafter"/>
</dbReference>
<protein>
    <recommendedName>
        <fullName evidence="1">Anaphase-promoting complex subunit 4</fullName>
    </recommendedName>
</protein>
<reference evidence="9 10" key="1">
    <citation type="submission" date="2015-05" db="EMBL/GenBank/DDBJ databases">
        <title>Distinctive expansion of gene families associated with plant cell wall degradation and secondary metabolism in the genomes of grapevine trunk pathogens.</title>
        <authorList>
            <person name="Lawrence D.P."/>
            <person name="Travadon R."/>
            <person name="Rolshausen P.E."/>
            <person name="Baumgartner K."/>
        </authorList>
    </citation>
    <scope>NUCLEOTIDE SEQUENCE [LARGE SCALE GENOMIC DNA]</scope>
    <source>
        <strain evidence="9">UCRPC4</strain>
    </source>
</reference>
<dbReference type="InterPro" id="IPR024789">
    <property type="entry name" value="APC4"/>
</dbReference>
<gene>
    <name evidence="9" type="ORF">UCRPC4_g04708</name>
</gene>
<dbReference type="GO" id="GO:0031145">
    <property type="term" value="P:anaphase-promoting complex-dependent catabolic process"/>
    <property type="evidence" value="ECO:0007669"/>
    <property type="project" value="InterPro"/>
</dbReference>
<dbReference type="AlphaFoldDB" id="A0A0G2G567"/>
<organism evidence="9 10">
    <name type="scientific">Phaeomoniella chlamydospora</name>
    <name type="common">Phaeoacremonium chlamydosporum</name>
    <dbReference type="NCBI Taxonomy" id="158046"/>
    <lineage>
        <taxon>Eukaryota</taxon>
        <taxon>Fungi</taxon>
        <taxon>Dikarya</taxon>
        <taxon>Ascomycota</taxon>
        <taxon>Pezizomycotina</taxon>
        <taxon>Eurotiomycetes</taxon>
        <taxon>Chaetothyriomycetidae</taxon>
        <taxon>Phaeomoniellales</taxon>
        <taxon>Phaeomoniellaceae</taxon>
        <taxon>Phaeomoniella</taxon>
    </lineage>
</organism>
<dbReference type="EMBL" id="LCWF01000113">
    <property type="protein sequence ID" value="KKY18913.1"/>
    <property type="molecule type" value="Genomic_DNA"/>
</dbReference>
<keyword evidence="10" id="KW-1185">Reference proteome</keyword>
<dbReference type="PANTHER" id="PTHR13260">
    <property type="entry name" value="ANAPHASE PROMOTING COMPLEX SUBUNIT 4 APC4"/>
    <property type="match status" value="1"/>
</dbReference>
<feature type="domain" description="Anaphase-promoting complex subunit 4 long" evidence="8">
    <location>
        <begin position="253"/>
        <end position="452"/>
    </location>
</feature>
<feature type="compositionally biased region" description="Acidic residues" evidence="6">
    <location>
        <begin position="723"/>
        <end position="732"/>
    </location>
</feature>
<dbReference type="InterPro" id="IPR024977">
    <property type="entry name" value="Apc4-like_WD40_dom"/>
</dbReference>
<evidence type="ECO:0000256" key="5">
    <source>
        <dbReference type="ARBA" id="ARBA00023306"/>
    </source>
</evidence>
<keyword evidence="3" id="KW-0498">Mitosis</keyword>
<keyword evidence="2" id="KW-0132">Cell division</keyword>
<dbReference type="PANTHER" id="PTHR13260:SF0">
    <property type="entry name" value="ANAPHASE-PROMOTING COMPLEX SUBUNIT 4"/>
    <property type="match status" value="1"/>
</dbReference>
<dbReference type="Proteomes" id="UP000053317">
    <property type="component" value="Unassembled WGS sequence"/>
</dbReference>
<evidence type="ECO:0000259" key="7">
    <source>
        <dbReference type="Pfam" id="PF12894"/>
    </source>
</evidence>
<evidence type="ECO:0000256" key="3">
    <source>
        <dbReference type="ARBA" id="ARBA00022776"/>
    </source>
</evidence>
<evidence type="ECO:0000313" key="9">
    <source>
        <dbReference type="EMBL" id="KKY18913.1"/>
    </source>
</evidence>
<reference evidence="9 10" key="2">
    <citation type="submission" date="2015-05" db="EMBL/GenBank/DDBJ databases">
        <authorList>
            <person name="Morales-Cruz A."/>
            <person name="Amrine K.C."/>
            <person name="Cantu D."/>
        </authorList>
    </citation>
    <scope>NUCLEOTIDE SEQUENCE [LARGE SCALE GENOMIC DNA]</scope>
    <source>
        <strain evidence="9">UCRPC4</strain>
    </source>
</reference>
<evidence type="ECO:0000256" key="6">
    <source>
        <dbReference type="SAM" id="MobiDB-lite"/>
    </source>
</evidence>
<evidence type="ECO:0000259" key="8">
    <source>
        <dbReference type="Pfam" id="PF12896"/>
    </source>
</evidence>
<feature type="domain" description="Anaphase-promoting complex subunit 4-like WD40" evidence="7">
    <location>
        <begin position="1"/>
        <end position="99"/>
    </location>
</feature>
<keyword evidence="4" id="KW-0833">Ubl conjugation pathway</keyword>
<dbReference type="GO" id="GO:0005680">
    <property type="term" value="C:anaphase-promoting complex"/>
    <property type="evidence" value="ECO:0007669"/>
    <property type="project" value="InterPro"/>
</dbReference>
<evidence type="ECO:0000256" key="2">
    <source>
        <dbReference type="ARBA" id="ARBA00022618"/>
    </source>
</evidence>
<keyword evidence="5" id="KW-0131">Cell cycle</keyword>
<dbReference type="InterPro" id="IPR024790">
    <property type="entry name" value="APC4_long_dom"/>
</dbReference>
<dbReference type="OrthoDB" id="2110451at2759"/>
<evidence type="ECO:0000313" key="10">
    <source>
        <dbReference type="Proteomes" id="UP000053317"/>
    </source>
</evidence>
<accession>A0A0G2G567</accession>